<dbReference type="InterPro" id="IPR016032">
    <property type="entry name" value="Sig_transdc_resp-reg_C-effctor"/>
</dbReference>
<dbReference type="Gene3D" id="3.40.50.2300">
    <property type="match status" value="1"/>
</dbReference>
<organism evidence="5 6">
    <name type="scientific">Onishia taeanensis</name>
    <dbReference type="NCBI Taxonomy" id="284577"/>
    <lineage>
        <taxon>Bacteria</taxon>
        <taxon>Pseudomonadati</taxon>
        <taxon>Pseudomonadota</taxon>
        <taxon>Gammaproteobacteria</taxon>
        <taxon>Oceanospirillales</taxon>
        <taxon>Halomonadaceae</taxon>
        <taxon>Onishia</taxon>
    </lineage>
</organism>
<dbReference type="OrthoDB" id="9794397at2"/>
<evidence type="ECO:0000256" key="1">
    <source>
        <dbReference type="ARBA" id="ARBA00023015"/>
    </source>
</evidence>
<dbReference type="GO" id="GO:0003677">
    <property type="term" value="F:DNA binding"/>
    <property type="evidence" value="ECO:0007669"/>
    <property type="project" value="UniProtKB-KW"/>
</dbReference>
<dbReference type="PANTHER" id="PTHR44688:SF16">
    <property type="entry name" value="DNA-BINDING TRANSCRIPTIONAL ACTIVATOR DEVR_DOSR"/>
    <property type="match status" value="1"/>
</dbReference>
<evidence type="ECO:0000313" key="6">
    <source>
        <dbReference type="Proteomes" id="UP000249700"/>
    </source>
</evidence>
<evidence type="ECO:0000256" key="3">
    <source>
        <dbReference type="ARBA" id="ARBA00023163"/>
    </source>
</evidence>
<name>A0A328XIY7_9GAMM</name>
<accession>A0A328XIY7</accession>
<gene>
    <name evidence="5" type="ORF">BCL93_11070</name>
</gene>
<dbReference type="SUPFAM" id="SSF46894">
    <property type="entry name" value="C-terminal effector domain of the bipartite response regulators"/>
    <property type="match status" value="1"/>
</dbReference>
<evidence type="ECO:0000259" key="4">
    <source>
        <dbReference type="PROSITE" id="PS50043"/>
    </source>
</evidence>
<dbReference type="RefSeq" id="WP_112055812.1">
    <property type="nucleotide sequence ID" value="NZ_QLSX01000010.1"/>
</dbReference>
<dbReference type="EMBL" id="QLSX01000010">
    <property type="protein sequence ID" value="RAR59037.1"/>
    <property type="molecule type" value="Genomic_DNA"/>
</dbReference>
<dbReference type="SMART" id="SM00421">
    <property type="entry name" value="HTH_LUXR"/>
    <property type="match status" value="1"/>
</dbReference>
<feature type="domain" description="HTH luxR-type" evidence="4">
    <location>
        <begin position="135"/>
        <end position="200"/>
    </location>
</feature>
<dbReference type="AlphaFoldDB" id="A0A328XIY7"/>
<sequence length="206" mass="23015">MMQHWILLSSEQVPMRWREAFPDGRAGDESTVNDAREEPYHVWVPSQWPEWEEMVARLAARGAVVCVLALQPQSGEALRALAAGARGYAHLLSPAELLRQVALVTEHQGIWMGSELLSQVVGSSFRALGGREGVKTERLGRLTERERAVAMAVAEGHSNKEVARQLDITPRTVKAHLGAIFRKLEVRDRMQLVLMLSRQTPSTPQH</sequence>
<protein>
    <submittedName>
        <fullName evidence="5">LuxR family transcriptional regulator</fullName>
    </submittedName>
</protein>
<proteinExistence type="predicted"/>
<comment type="caution">
    <text evidence="5">The sequence shown here is derived from an EMBL/GenBank/DDBJ whole genome shotgun (WGS) entry which is preliminary data.</text>
</comment>
<dbReference type="PRINTS" id="PR00038">
    <property type="entry name" value="HTHLUXR"/>
</dbReference>
<evidence type="ECO:0000313" key="5">
    <source>
        <dbReference type="EMBL" id="RAR59037.1"/>
    </source>
</evidence>
<keyword evidence="3" id="KW-0804">Transcription</keyword>
<dbReference type="InterPro" id="IPR000792">
    <property type="entry name" value="Tscrpt_reg_LuxR_C"/>
</dbReference>
<dbReference type="Pfam" id="PF00196">
    <property type="entry name" value="GerE"/>
    <property type="match status" value="1"/>
</dbReference>
<dbReference type="CDD" id="cd06170">
    <property type="entry name" value="LuxR_C_like"/>
    <property type="match status" value="1"/>
</dbReference>
<dbReference type="GO" id="GO:0006355">
    <property type="term" value="P:regulation of DNA-templated transcription"/>
    <property type="evidence" value="ECO:0007669"/>
    <property type="project" value="InterPro"/>
</dbReference>
<evidence type="ECO:0000256" key="2">
    <source>
        <dbReference type="ARBA" id="ARBA00023125"/>
    </source>
</evidence>
<keyword evidence="2" id="KW-0238">DNA-binding</keyword>
<dbReference type="Proteomes" id="UP000249700">
    <property type="component" value="Unassembled WGS sequence"/>
</dbReference>
<dbReference type="PROSITE" id="PS00622">
    <property type="entry name" value="HTH_LUXR_1"/>
    <property type="match status" value="1"/>
</dbReference>
<keyword evidence="1" id="KW-0805">Transcription regulation</keyword>
<dbReference type="PANTHER" id="PTHR44688">
    <property type="entry name" value="DNA-BINDING TRANSCRIPTIONAL ACTIVATOR DEVR_DOSR"/>
    <property type="match status" value="1"/>
</dbReference>
<dbReference type="PROSITE" id="PS50043">
    <property type="entry name" value="HTH_LUXR_2"/>
    <property type="match status" value="1"/>
</dbReference>
<reference evidence="5 6" key="1">
    <citation type="submission" date="2018-06" db="EMBL/GenBank/DDBJ databases">
        <title>Comparative analysis of microorganisms from saline springs in Andes Mountain Range, Colombia.</title>
        <authorList>
            <person name="Rubin E."/>
        </authorList>
    </citation>
    <scope>NUCLEOTIDE SEQUENCE [LARGE SCALE GENOMIC DNA]</scope>
    <source>
        <strain evidence="5 6">USBA-857</strain>
    </source>
</reference>